<dbReference type="Gene3D" id="1.10.238.10">
    <property type="entry name" value="EF-hand"/>
    <property type="match status" value="1"/>
</dbReference>
<dbReference type="SUPFAM" id="SSF47473">
    <property type="entry name" value="EF-hand"/>
    <property type="match status" value="1"/>
</dbReference>
<dbReference type="InterPro" id="IPR002048">
    <property type="entry name" value="EF_hand_dom"/>
</dbReference>
<comment type="caution">
    <text evidence="5">The sequence shown here is derived from an EMBL/GenBank/DDBJ whole genome shotgun (WGS) entry which is preliminary data.</text>
</comment>
<protein>
    <submittedName>
        <fullName evidence="5">HLH domain-containing protein</fullName>
    </submittedName>
</protein>
<dbReference type="GO" id="GO:0005509">
    <property type="term" value="F:calcium ion binding"/>
    <property type="evidence" value="ECO:0007669"/>
    <property type="project" value="InterPro"/>
</dbReference>
<dbReference type="PROSITE" id="PS00018">
    <property type="entry name" value="EF_HAND_1"/>
    <property type="match status" value="2"/>
</dbReference>
<keyword evidence="6" id="KW-1185">Reference proteome</keyword>
<evidence type="ECO:0000256" key="2">
    <source>
        <dbReference type="ARBA" id="ARBA00022737"/>
    </source>
</evidence>
<dbReference type="InterPro" id="IPR028846">
    <property type="entry name" value="Recoverin"/>
</dbReference>
<feature type="domain" description="EF-hand" evidence="4">
    <location>
        <begin position="169"/>
        <end position="204"/>
    </location>
</feature>
<dbReference type="AlphaFoldDB" id="A0A0T6B4D5"/>
<dbReference type="InterPro" id="IPR011992">
    <property type="entry name" value="EF-hand-dom_pair"/>
</dbReference>
<proteinExistence type="predicted"/>
<evidence type="ECO:0000256" key="3">
    <source>
        <dbReference type="ARBA" id="ARBA00022837"/>
    </source>
</evidence>
<accession>A0A0T6B4D5</accession>
<dbReference type="CDD" id="cd00051">
    <property type="entry name" value="EFh"/>
    <property type="match status" value="1"/>
</dbReference>
<evidence type="ECO:0000256" key="1">
    <source>
        <dbReference type="ARBA" id="ARBA00022723"/>
    </source>
</evidence>
<sequence length="272" mass="30832">MSKATGKTTPTNMRGGAVILRSISIFLTSGRSARALNQQAVKTKVKKMSDKDSKNKISVRLLEAAKRDTHFSRSEIEGLYKVYRKLISMNRPKTNQEKGAASSSIMGKPTTVHEGVDKVVFRELLHSSFDIVTEDMMMDRIFCVWDKANAGLIIPEAWFCGLSIFLRGTLAEQTDFCFSVYDLNADGYITKDEMFQLLRNSLIKQPQDEDPDEGVKDLIEIVLRKLDKDKDGKISLEDYRQSVLEEPLLLEAFGRCLPNERARDTFITTMKM</sequence>
<keyword evidence="1" id="KW-0479">Metal-binding</keyword>
<dbReference type="PANTHER" id="PTHR23055:SF60">
    <property type="entry name" value="CALAXIN"/>
    <property type="match status" value="1"/>
</dbReference>
<name>A0A0T6B4D5_9SCAR</name>
<keyword evidence="3" id="KW-0106">Calcium</keyword>
<evidence type="ECO:0000313" key="6">
    <source>
        <dbReference type="Proteomes" id="UP000051574"/>
    </source>
</evidence>
<dbReference type="PANTHER" id="PTHR23055">
    <property type="entry name" value="CALCIUM BINDING PROTEINS"/>
    <property type="match status" value="1"/>
</dbReference>
<feature type="domain" description="EF-hand" evidence="4">
    <location>
        <begin position="214"/>
        <end position="249"/>
    </location>
</feature>
<dbReference type="Pfam" id="PF13499">
    <property type="entry name" value="EF-hand_7"/>
    <property type="match status" value="1"/>
</dbReference>
<organism evidence="5 6">
    <name type="scientific">Oryctes borbonicus</name>
    <dbReference type="NCBI Taxonomy" id="1629725"/>
    <lineage>
        <taxon>Eukaryota</taxon>
        <taxon>Metazoa</taxon>
        <taxon>Ecdysozoa</taxon>
        <taxon>Arthropoda</taxon>
        <taxon>Hexapoda</taxon>
        <taxon>Insecta</taxon>
        <taxon>Pterygota</taxon>
        <taxon>Neoptera</taxon>
        <taxon>Endopterygota</taxon>
        <taxon>Coleoptera</taxon>
        <taxon>Polyphaga</taxon>
        <taxon>Scarabaeiformia</taxon>
        <taxon>Scarabaeidae</taxon>
        <taxon>Dynastinae</taxon>
        <taxon>Oryctes</taxon>
    </lineage>
</organism>
<evidence type="ECO:0000313" key="5">
    <source>
        <dbReference type="EMBL" id="KRT81735.1"/>
    </source>
</evidence>
<dbReference type="InterPro" id="IPR018247">
    <property type="entry name" value="EF_Hand_1_Ca_BS"/>
</dbReference>
<reference evidence="5 6" key="1">
    <citation type="submission" date="2015-09" db="EMBL/GenBank/DDBJ databases">
        <title>Draft genome of the scarab beetle Oryctes borbonicus.</title>
        <authorList>
            <person name="Meyer J.M."/>
            <person name="Markov G.V."/>
            <person name="Baskaran P."/>
            <person name="Herrmann M."/>
            <person name="Sommer R.J."/>
            <person name="Roedelsperger C."/>
        </authorList>
    </citation>
    <scope>NUCLEOTIDE SEQUENCE [LARGE SCALE GENOMIC DNA]</scope>
    <source>
        <strain evidence="5">OB123</strain>
        <tissue evidence="5">Whole animal</tissue>
    </source>
</reference>
<dbReference type="EMBL" id="LJIG01016060">
    <property type="protein sequence ID" value="KRT81735.1"/>
    <property type="molecule type" value="Genomic_DNA"/>
</dbReference>
<dbReference type="SMART" id="SM00054">
    <property type="entry name" value="EFh"/>
    <property type="match status" value="2"/>
</dbReference>
<keyword evidence="2" id="KW-0677">Repeat</keyword>
<evidence type="ECO:0000259" key="4">
    <source>
        <dbReference type="PROSITE" id="PS50222"/>
    </source>
</evidence>
<gene>
    <name evidence="5" type="ORF">AMK59_5775</name>
</gene>
<dbReference type="Proteomes" id="UP000051574">
    <property type="component" value="Unassembled WGS sequence"/>
</dbReference>
<dbReference type="PROSITE" id="PS50222">
    <property type="entry name" value="EF_HAND_2"/>
    <property type="match status" value="2"/>
</dbReference>
<dbReference type="OrthoDB" id="191686at2759"/>